<evidence type="ECO:0000256" key="3">
    <source>
        <dbReference type="ARBA" id="ARBA00023163"/>
    </source>
</evidence>
<sequence>MSSNKGNGRLPSLKDSSSNGGSAKPSLKFKPKAVARKSKEEREAAASKVKLEEDSKRGNDRKHFSNNKNKRVTGAGGQQRRMAKYLNNTHVISSGPLAAGNFVSEKGDLRRGFIKSEGSGSSLVQKGLETIDNGAESSENEAEDDDNEGVASKSKKKFNMGREFEAHNLIEDEDDGESEKSSDVDMDDEEWRSQRIEQLFPVRPVRVRHEDVEIVKREIQEALSEKTTREPTPGVKTEPTGSELQSYLEDRERQVNEKLENLGLAEEFQSVDGREIAAELELLNADHQHILRKLKKVNNKPERFMVFQLPTRLPAFERPAVKEEEGEVETQVSDSTKKKKSSKKKDTKDVLSTGELAGKVGSVRVHKSGKLSVKIGNVVMDIGKGAETTFLQDVIALSIADDASSAELLGRVDGKIVVTPKT</sequence>
<dbReference type="OrthoDB" id="5836119at2759"/>
<evidence type="ECO:0000313" key="6">
    <source>
        <dbReference type="RefSeq" id="XP_033765121.1"/>
    </source>
</evidence>
<dbReference type="RefSeq" id="XP_033765121.1">
    <property type="nucleotide sequence ID" value="XM_033909230.1"/>
</dbReference>
<reference evidence="6" key="1">
    <citation type="journal article" date="2017" name="Nat. Genet.">
        <title>Contrasting evolutionary genome dynamics between domesticated and wild yeasts.</title>
        <authorList>
            <person name="Yue J.X."/>
            <person name="Li J."/>
            <person name="Aigrain L."/>
            <person name="Hallin J."/>
            <person name="Persson K."/>
            <person name="Oliver K."/>
            <person name="Bergstrom A."/>
            <person name="Coupland P."/>
            <person name="Warringer J."/>
            <person name="Lagomarsino M.C."/>
            <person name="Fischer G."/>
            <person name="Durbin R."/>
            <person name="Liti G."/>
        </authorList>
    </citation>
    <scope>NUCLEOTIDE SEQUENCE</scope>
    <source>
        <strain evidence="6">CBS432</strain>
    </source>
</reference>
<dbReference type="GO" id="GO:0042797">
    <property type="term" value="P:tRNA transcription by RNA polymerase III"/>
    <property type="evidence" value="ECO:0007669"/>
    <property type="project" value="TreeGrafter"/>
</dbReference>
<evidence type="ECO:0000256" key="5">
    <source>
        <dbReference type="SAM" id="MobiDB-lite"/>
    </source>
</evidence>
<comment type="subcellular location">
    <subcellularLocation>
        <location evidence="1">Nucleus</location>
    </subcellularLocation>
</comment>
<feature type="compositionally biased region" description="Basic residues" evidence="5">
    <location>
        <begin position="27"/>
        <end position="36"/>
    </location>
</feature>
<dbReference type="InterPro" id="IPR007811">
    <property type="entry name" value="RPC4"/>
</dbReference>
<dbReference type="AlphaFoldDB" id="A0A8B8UN88"/>
<reference evidence="6" key="4">
    <citation type="submission" date="2025-08" db="UniProtKB">
        <authorList>
            <consortium name="RefSeq"/>
        </authorList>
    </citation>
    <scope>IDENTIFICATION</scope>
    <source>
        <strain evidence="6">CBS432</strain>
    </source>
</reference>
<feature type="compositionally biased region" description="Basic and acidic residues" evidence="5">
    <location>
        <begin position="37"/>
        <end position="63"/>
    </location>
</feature>
<accession>A0A8B8UN88</accession>
<evidence type="ECO:0000256" key="4">
    <source>
        <dbReference type="ARBA" id="ARBA00023242"/>
    </source>
</evidence>
<reference evidence="6" key="2">
    <citation type="submission" date="2020-01" db="EMBL/GenBank/DDBJ databases">
        <title>Population-level Yeast Reference Genomes.</title>
        <authorList>
            <person name="Yue J.-X."/>
        </authorList>
    </citation>
    <scope>NUCLEOTIDE SEQUENCE</scope>
    <source>
        <strain evidence="6">CBS432</strain>
    </source>
</reference>
<name>A0A8B8UN88_SACPA</name>
<dbReference type="GeneID" id="54629335"/>
<dbReference type="PANTHER" id="PTHR13408:SF0">
    <property type="entry name" value="DNA-DIRECTED RNA POLYMERASE III SUBUNIT RPC4"/>
    <property type="match status" value="1"/>
</dbReference>
<keyword evidence="4" id="KW-0539">Nucleus</keyword>
<dbReference type="Pfam" id="PF05132">
    <property type="entry name" value="RNA_pol_Rpc4"/>
    <property type="match status" value="1"/>
</dbReference>
<protein>
    <submittedName>
        <fullName evidence="6">DNA-directed RNA polymerase III subunit C53</fullName>
    </submittedName>
</protein>
<feature type="compositionally biased region" description="Basic and acidic residues" evidence="5">
    <location>
        <begin position="160"/>
        <end position="170"/>
    </location>
</feature>
<feature type="region of interest" description="Disordered" evidence="5">
    <location>
        <begin position="225"/>
        <end position="245"/>
    </location>
</feature>
<keyword evidence="3" id="KW-0804">Transcription</keyword>
<evidence type="ECO:0000256" key="1">
    <source>
        <dbReference type="ARBA" id="ARBA00004123"/>
    </source>
</evidence>
<reference evidence="6" key="3">
    <citation type="submission" date="2025-07" db="EMBL/GenBank/DDBJ databases">
        <authorList>
            <consortium name="NCBI Genome Project"/>
        </authorList>
    </citation>
    <scope>NUCLEOTIDE SEQUENCE</scope>
    <source>
        <strain evidence="6">CBS432</strain>
    </source>
</reference>
<feature type="region of interest" description="Disordered" evidence="5">
    <location>
        <begin position="318"/>
        <end position="349"/>
    </location>
</feature>
<keyword evidence="2 6" id="KW-0240">DNA-directed RNA polymerase</keyword>
<evidence type="ECO:0000256" key="2">
    <source>
        <dbReference type="ARBA" id="ARBA00022478"/>
    </source>
</evidence>
<organism evidence="6">
    <name type="scientific">Saccharomyces paradoxus</name>
    <name type="common">Yeast</name>
    <name type="synonym">Saccharomyces douglasii</name>
    <dbReference type="NCBI Taxonomy" id="27291"/>
    <lineage>
        <taxon>Eukaryota</taxon>
        <taxon>Fungi</taxon>
        <taxon>Dikarya</taxon>
        <taxon>Ascomycota</taxon>
        <taxon>Saccharomycotina</taxon>
        <taxon>Saccharomycetes</taxon>
        <taxon>Saccharomycetales</taxon>
        <taxon>Saccharomycetaceae</taxon>
        <taxon>Saccharomyces</taxon>
    </lineage>
</organism>
<proteinExistence type="predicted"/>
<feature type="compositionally biased region" description="Acidic residues" evidence="5">
    <location>
        <begin position="138"/>
        <end position="148"/>
    </location>
</feature>
<feature type="region of interest" description="Disordered" evidence="5">
    <location>
        <begin position="115"/>
        <end position="190"/>
    </location>
</feature>
<dbReference type="VEuPathDB" id="FungiDB:SPAR_D00880"/>
<dbReference type="GO" id="GO:0003677">
    <property type="term" value="F:DNA binding"/>
    <property type="evidence" value="ECO:0007669"/>
    <property type="project" value="InterPro"/>
</dbReference>
<gene>
    <name evidence="6" type="primary">RPC53</name>
    <name evidence="6" type="ORF">SPAR_D00880</name>
</gene>
<dbReference type="KEGG" id="spao:SPAR_D00880"/>
<dbReference type="GO" id="GO:0005666">
    <property type="term" value="C:RNA polymerase III complex"/>
    <property type="evidence" value="ECO:0007669"/>
    <property type="project" value="InterPro"/>
</dbReference>
<feature type="region of interest" description="Disordered" evidence="5">
    <location>
        <begin position="1"/>
        <end position="80"/>
    </location>
</feature>
<dbReference type="PANTHER" id="PTHR13408">
    <property type="entry name" value="DNA-DIRECTED RNA POLYMERASE III"/>
    <property type="match status" value="1"/>
</dbReference>